<dbReference type="Proteomes" id="UP000807342">
    <property type="component" value="Unassembled WGS sequence"/>
</dbReference>
<comment type="caution">
    <text evidence="2">The sequence shown here is derived from an EMBL/GenBank/DDBJ whole genome shotgun (WGS) entry which is preliminary data.</text>
</comment>
<dbReference type="AlphaFoldDB" id="A0A9P5WWT5"/>
<proteinExistence type="predicted"/>
<protein>
    <submittedName>
        <fullName evidence="2">Uncharacterized protein</fullName>
    </submittedName>
</protein>
<feature type="non-terminal residue" evidence="2">
    <location>
        <position position="1"/>
    </location>
</feature>
<gene>
    <name evidence="2" type="ORF">P691DRAFT_784904</name>
</gene>
<dbReference type="EMBL" id="MU153424">
    <property type="protein sequence ID" value="KAF9439787.1"/>
    <property type="molecule type" value="Genomic_DNA"/>
</dbReference>
<organism evidence="2 3">
    <name type="scientific">Macrolepiota fuliginosa MF-IS2</name>
    <dbReference type="NCBI Taxonomy" id="1400762"/>
    <lineage>
        <taxon>Eukaryota</taxon>
        <taxon>Fungi</taxon>
        <taxon>Dikarya</taxon>
        <taxon>Basidiomycota</taxon>
        <taxon>Agaricomycotina</taxon>
        <taxon>Agaricomycetes</taxon>
        <taxon>Agaricomycetidae</taxon>
        <taxon>Agaricales</taxon>
        <taxon>Agaricineae</taxon>
        <taxon>Agaricaceae</taxon>
        <taxon>Macrolepiota</taxon>
    </lineage>
</organism>
<sequence length="166" mass="18757">TRSASLDSDRIRVTRTEEIVRPCGAIRTSRGLVKGIEQLAKYGLLFVTGVPNKETSDEKCELRRLAERFGEIRPTLYGCLWDVLHASDLINSFFLGQELRDYIIRFTVKLDPSGTGLLDLEWPKYTTGNPSQLVFLDGLIPPVIGKDAYRQPQMDFLTQLTLQVPV</sequence>
<dbReference type="OrthoDB" id="408631at2759"/>
<keyword evidence="1" id="KW-0560">Oxidoreductase</keyword>
<dbReference type="GO" id="GO:0016491">
    <property type="term" value="F:oxidoreductase activity"/>
    <property type="evidence" value="ECO:0007669"/>
    <property type="project" value="UniProtKB-KW"/>
</dbReference>
<name>A0A9P5WWT5_9AGAR</name>
<dbReference type="InterPro" id="IPR042098">
    <property type="entry name" value="TauD-like_sf"/>
</dbReference>
<reference evidence="2" key="1">
    <citation type="submission" date="2020-11" db="EMBL/GenBank/DDBJ databases">
        <authorList>
            <consortium name="DOE Joint Genome Institute"/>
            <person name="Ahrendt S."/>
            <person name="Riley R."/>
            <person name="Andreopoulos W."/>
            <person name="Labutti K."/>
            <person name="Pangilinan J."/>
            <person name="Ruiz-Duenas F.J."/>
            <person name="Barrasa J.M."/>
            <person name="Sanchez-Garcia M."/>
            <person name="Camarero S."/>
            <person name="Miyauchi S."/>
            <person name="Serrano A."/>
            <person name="Linde D."/>
            <person name="Babiker R."/>
            <person name="Drula E."/>
            <person name="Ayuso-Fernandez I."/>
            <person name="Pacheco R."/>
            <person name="Padilla G."/>
            <person name="Ferreira P."/>
            <person name="Barriuso J."/>
            <person name="Kellner H."/>
            <person name="Castanera R."/>
            <person name="Alfaro M."/>
            <person name="Ramirez L."/>
            <person name="Pisabarro A.G."/>
            <person name="Kuo A."/>
            <person name="Tritt A."/>
            <person name="Lipzen A."/>
            <person name="He G."/>
            <person name="Yan M."/>
            <person name="Ng V."/>
            <person name="Cullen D."/>
            <person name="Martin F."/>
            <person name="Rosso M.-N."/>
            <person name="Henrissat B."/>
            <person name="Hibbett D."/>
            <person name="Martinez A.T."/>
            <person name="Grigoriev I.V."/>
        </authorList>
    </citation>
    <scope>NUCLEOTIDE SEQUENCE</scope>
    <source>
        <strain evidence="2">MF-IS2</strain>
    </source>
</reference>
<evidence type="ECO:0000313" key="3">
    <source>
        <dbReference type="Proteomes" id="UP000807342"/>
    </source>
</evidence>
<keyword evidence="3" id="KW-1185">Reference proteome</keyword>
<evidence type="ECO:0000313" key="2">
    <source>
        <dbReference type="EMBL" id="KAF9439787.1"/>
    </source>
</evidence>
<accession>A0A9P5WWT5</accession>
<evidence type="ECO:0000256" key="1">
    <source>
        <dbReference type="ARBA" id="ARBA00023002"/>
    </source>
</evidence>
<dbReference type="Gene3D" id="3.60.130.10">
    <property type="entry name" value="Clavaminate synthase-like"/>
    <property type="match status" value="1"/>
</dbReference>